<dbReference type="InterPro" id="IPR001303">
    <property type="entry name" value="Aldolase_II/adducin_N"/>
</dbReference>
<organism evidence="9 10">
    <name type="scientific">Streptomyces chisholmiae</name>
    <dbReference type="NCBI Taxonomy" id="3075540"/>
    <lineage>
        <taxon>Bacteria</taxon>
        <taxon>Bacillati</taxon>
        <taxon>Actinomycetota</taxon>
        <taxon>Actinomycetes</taxon>
        <taxon>Kitasatosporales</taxon>
        <taxon>Streptomycetaceae</taxon>
        <taxon>Streptomyces</taxon>
    </lineage>
</organism>
<comment type="catalytic activity">
    <reaction evidence="6">
        <text>5-(methylsulfanyl)-D-ribulose 1-phosphate = 5-methylsulfanyl-2,3-dioxopentyl phosphate + H2O</text>
        <dbReference type="Rhea" id="RHEA:15549"/>
        <dbReference type="ChEBI" id="CHEBI:15377"/>
        <dbReference type="ChEBI" id="CHEBI:58548"/>
        <dbReference type="ChEBI" id="CHEBI:58828"/>
        <dbReference type="EC" id="4.2.1.109"/>
    </reaction>
</comment>
<evidence type="ECO:0000256" key="7">
    <source>
        <dbReference type="SAM" id="MobiDB-lite"/>
    </source>
</evidence>
<keyword evidence="2 6" id="KW-0479">Metal-binding</keyword>
<evidence type="ECO:0000256" key="1">
    <source>
        <dbReference type="ARBA" id="ARBA00022605"/>
    </source>
</evidence>
<gene>
    <name evidence="6 9" type="primary">mtnB</name>
    <name evidence="9" type="ORF">RM844_24565</name>
</gene>
<dbReference type="GO" id="GO:0046570">
    <property type="term" value="F:methylthioribulose 1-phosphate dehydratase activity"/>
    <property type="evidence" value="ECO:0007669"/>
    <property type="project" value="UniProtKB-EC"/>
</dbReference>
<dbReference type="EC" id="4.2.1.109" evidence="6"/>
<proteinExistence type="inferred from homology"/>
<dbReference type="InterPro" id="IPR017714">
    <property type="entry name" value="MethylthioRu-1-P_deHdtase_MtnB"/>
</dbReference>
<keyword evidence="5 6" id="KW-0456">Lyase</keyword>
<dbReference type="PANTHER" id="PTHR22789:SF0">
    <property type="entry name" value="3-OXO-TETRONATE 4-PHOSPHATE DECARBOXYLASE-RELATED"/>
    <property type="match status" value="1"/>
</dbReference>
<comment type="cofactor">
    <cofactor evidence="6">
        <name>Zn(2+)</name>
        <dbReference type="ChEBI" id="CHEBI:29105"/>
    </cofactor>
    <text evidence="6">Binds 1 zinc ion per subunit.</text>
</comment>
<keyword evidence="3 6" id="KW-0862">Zinc</keyword>
<dbReference type="SUPFAM" id="SSF53639">
    <property type="entry name" value="AraD/HMP-PK domain-like"/>
    <property type="match status" value="1"/>
</dbReference>
<dbReference type="NCBIfam" id="TIGR03328">
    <property type="entry name" value="salvage_mtnB"/>
    <property type="match status" value="1"/>
</dbReference>
<feature type="binding site" evidence="6">
    <location>
        <position position="110"/>
    </location>
    <ligand>
        <name>Zn(2+)</name>
        <dbReference type="ChEBI" id="CHEBI:29105"/>
    </ligand>
</feature>
<comment type="function">
    <text evidence="6">Catalyzes the dehydration of methylthioribulose-1-phosphate (MTRu-1-P) into 2,3-diketo-5-methylthiopentyl-1-phosphate (DK-MTP-1-P).</text>
</comment>
<dbReference type="EMBL" id="JAVREO010000017">
    <property type="protein sequence ID" value="MDT0269460.1"/>
    <property type="molecule type" value="Genomic_DNA"/>
</dbReference>
<dbReference type="InterPro" id="IPR036409">
    <property type="entry name" value="Aldolase_II/adducin_N_sf"/>
</dbReference>
<reference evidence="10" key="1">
    <citation type="submission" date="2023-07" db="EMBL/GenBank/DDBJ databases">
        <title>30 novel species of actinomycetes from the DSMZ collection.</title>
        <authorList>
            <person name="Nouioui I."/>
        </authorList>
    </citation>
    <scope>NUCLEOTIDE SEQUENCE [LARGE SCALE GENOMIC DNA]</scope>
    <source>
        <strain evidence="10">DSM 44915</strain>
    </source>
</reference>
<dbReference type="SMART" id="SM01007">
    <property type="entry name" value="Aldolase_II"/>
    <property type="match status" value="1"/>
</dbReference>
<accession>A0ABU2JWT4</accession>
<dbReference type="Pfam" id="PF00596">
    <property type="entry name" value="Aldolase_II"/>
    <property type="match status" value="1"/>
</dbReference>
<dbReference type="PANTHER" id="PTHR22789">
    <property type="entry name" value="FUCULOSE PHOSPHATE ALDOLASE"/>
    <property type="match status" value="1"/>
</dbReference>
<comment type="caution">
    <text evidence="9">The sequence shown here is derived from an EMBL/GenBank/DDBJ whole genome shotgun (WGS) entry which is preliminary data.</text>
</comment>
<evidence type="ECO:0000256" key="3">
    <source>
        <dbReference type="ARBA" id="ARBA00022833"/>
    </source>
</evidence>
<dbReference type="Gene3D" id="3.40.225.10">
    <property type="entry name" value="Class II aldolase/adducin N-terminal domain"/>
    <property type="match status" value="1"/>
</dbReference>
<evidence type="ECO:0000256" key="4">
    <source>
        <dbReference type="ARBA" id="ARBA00023167"/>
    </source>
</evidence>
<evidence type="ECO:0000259" key="8">
    <source>
        <dbReference type="SMART" id="SM01007"/>
    </source>
</evidence>
<evidence type="ECO:0000256" key="2">
    <source>
        <dbReference type="ARBA" id="ARBA00022723"/>
    </source>
</evidence>
<keyword evidence="10" id="KW-1185">Reference proteome</keyword>
<comment type="similarity">
    <text evidence="6">Belongs to the aldolase class II family. MtnB subfamily.</text>
</comment>
<sequence length="258" mass="26939">MSGPQPNRPSDTALAAAAGRELATFSRVLYERGWMPGTSGNLSRRGDGARRDVALITASGLAKGELTADDMVAVHAETGVGLRPGAPRPSAETVIHAAIYQATDAAAVIHVHSPHATAVACRYADRGRPGTLPLERFELLKGLGLADPSRAEVPVFPNWPQVARIADEVAEFLKGADRPPPGLLIADHGITVWGASLAQARDRLECFEAIAQLITLGVPPAGGPAPRSSPALTAPTFPGPARAAAPTSRNGHRHDQHD</sequence>
<evidence type="ECO:0000256" key="6">
    <source>
        <dbReference type="HAMAP-Rule" id="MF_01677"/>
    </source>
</evidence>
<evidence type="ECO:0000313" key="10">
    <source>
        <dbReference type="Proteomes" id="UP001183410"/>
    </source>
</evidence>
<evidence type="ECO:0000313" key="9">
    <source>
        <dbReference type="EMBL" id="MDT0269460.1"/>
    </source>
</evidence>
<name>A0ABU2JWT4_9ACTN</name>
<keyword evidence="4 6" id="KW-0486">Methionine biosynthesis</keyword>
<dbReference type="InterPro" id="IPR050197">
    <property type="entry name" value="Aldolase_class_II_sugar_metab"/>
</dbReference>
<feature type="binding site" evidence="6">
    <location>
        <position position="112"/>
    </location>
    <ligand>
        <name>Zn(2+)</name>
        <dbReference type="ChEBI" id="CHEBI:29105"/>
    </ligand>
</feature>
<dbReference type="HAMAP" id="MF_01677">
    <property type="entry name" value="Salvage_MtnB"/>
    <property type="match status" value="1"/>
</dbReference>
<feature type="domain" description="Class II aldolase/adducin N-terminal" evidence="8">
    <location>
        <begin position="20"/>
        <end position="215"/>
    </location>
</feature>
<evidence type="ECO:0000256" key="5">
    <source>
        <dbReference type="ARBA" id="ARBA00023239"/>
    </source>
</evidence>
<dbReference type="Proteomes" id="UP001183410">
    <property type="component" value="Unassembled WGS sequence"/>
</dbReference>
<feature type="region of interest" description="Disordered" evidence="7">
    <location>
        <begin position="221"/>
        <end position="258"/>
    </location>
</feature>
<keyword evidence="1 6" id="KW-0028">Amino-acid biosynthesis</keyword>
<protein>
    <recommendedName>
        <fullName evidence="6">Methylthioribulose-1-phosphate dehydratase</fullName>
        <shortName evidence="6">MTRu-1-P dehydratase</shortName>
        <ecNumber evidence="6">4.2.1.109</ecNumber>
    </recommendedName>
</protein>
<comment type="pathway">
    <text evidence="6">Amino-acid biosynthesis; L-methionine biosynthesis via salvage pathway; L-methionine from S-methyl-5-thio-alpha-D-ribose 1-phosphate: step 2/6.</text>
</comment>
<dbReference type="RefSeq" id="WP_311669543.1">
    <property type="nucleotide sequence ID" value="NZ_JAVREO010000017.1"/>
</dbReference>